<comment type="caution">
    <text evidence="1">The sequence shown here is derived from an EMBL/GenBank/DDBJ whole genome shotgun (WGS) entry which is preliminary data.</text>
</comment>
<protein>
    <submittedName>
        <fullName evidence="1">Uncharacterized protein</fullName>
    </submittedName>
</protein>
<reference evidence="2" key="1">
    <citation type="journal article" date="2024" name="Proc. Natl. Acad. Sci. U.S.A.">
        <title>Extraordinary preservation of gene collinearity over three hundred million years revealed in homosporous lycophytes.</title>
        <authorList>
            <person name="Li C."/>
            <person name="Wickell D."/>
            <person name="Kuo L.Y."/>
            <person name="Chen X."/>
            <person name="Nie B."/>
            <person name="Liao X."/>
            <person name="Peng D."/>
            <person name="Ji J."/>
            <person name="Jenkins J."/>
            <person name="Williams M."/>
            <person name="Shu S."/>
            <person name="Plott C."/>
            <person name="Barry K."/>
            <person name="Rajasekar S."/>
            <person name="Grimwood J."/>
            <person name="Han X."/>
            <person name="Sun S."/>
            <person name="Hou Z."/>
            <person name="He W."/>
            <person name="Dai G."/>
            <person name="Sun C."/>
            <person name="Schmutz J."/>
            <person name="Leebens-Mack J.H."/>
            <person name="Li F.W."/>
            <person name="Wang L."/>
        </authorList>
    </citation>
    <scope>NUCLEOTIDE SEQUENCE [LARGE SCALE GENOMIC DNA]</scope>
    <source>
        <strain evidence="2">cv. PW_Plant_1</strain>
    </source>
</reference>
<dbReference type="EMBL" id="CM055107">
    <property type="protein sequence ID" value="KAJ7526530.1"/>
    <property type="molecule type" value="Genomic_DNA"/>
</dbReference>
<evidence type="ECO:0000313" key="1">
    <source>
        <dbReference type="EMBL" id="KAJ7526530.1"/>
    </source>
</evidence>
<keyword evidence="2" id="KW-1185">Reference proteome</keyword>
<sequence length="330" mass="35429">MLVRKMGMGKALFSGVYGLNVIGIAMALCLCLFAVEFSRAELVPVPPLILTYHNGPVLSSATPIKLYLLFYGSFSSSYKSTIREFLASFIASSNSKGPPTVAKWWSLTKGYVDLYGASVSQRIELSGVTTDAHYTRGKILKEDDISSLVISSLKIFPKDSKAIYLILTAADVSVEGFCQNTCGEHFYTYPSSHSAWQMLPYAWVGNSETQCPGFCAWPYAKTEFGPNTEPLLAPNGVGVDGMIITIAKVLAGGATNPYGNAYYQGDASAALEAAGACSSSYGPGAYPGYPGDLLKDNKTGASYNVEGVMQRKFLVPWIWNPKTLACAGQP</sequence>
<accession>A0ACC2B9T5</accession>
<dbReference type="Proteomes" id="UP001162992">
    <property type="component" value="Chromosome 16"/>
</dbReference>
<proteinExistence type="predicted"/>
<organism evidence="1 2">
    <name type="scientific">Diphasiastrum complanatum</name>
    <name type="common">Issler's clubmoss</name>
    <name type="synonym">Lycopodium complanatum</name>
    <dbReference type="NCBI Taxonomy" id="34168"/>
    <lineage>
        <taxon>Eukaryota</taxon>
        <taxon>Viridiplantae</taxon>
        <taxon>Streptophyta</taxon>
        <taxon>Embryophyta</taxon>
        <taxon>Tracheophyta</taxon>
        <taxon>Lycopodiopsida</taxon>
        <taxon>Lycopodiales</taxon>
        <taxon>Lycopodiaceae</taxon>
        <taxon>Lycopodioideae</taxon>
        <taxon>Diphasiastrum</taxon>
    </lineage>
</organism>
<evidence type="ECO:0000313" key="2">
    <source>
        <dbReference type="Proteomes" id="UP001162992"/>
    </source>
</evidence>
<name>A0ACC2B9T5_DIPCM</name>
<gene>
    <name evidence="1" type="ORF">O6H91_16G010400</name>
</gene>